<sequence length="166" mass="17332">MTNAEKPENPTEPVSTAPPVVAAGPSPKKARNVGKVLSIATVAAGAACVLAATFGAGLAVGAHTHHHGEHRDRAAMMFHPGGPDGGQPRGGGDWNRGRDRDWNGDHGRDWGRDRDRSGHGDRDQRGDRDSDNPANPNWQRTPPTGQPPGLTITVPPGPGTASPLHP</sequence>
<gene>
    <name evidence="3" type="ORF">EJ571_05860</name>
</gene>
<feature type="compositionally biased region" description="Gly residues" evidence="1">
    <location>
        <begin position="82"/>
        <end position="94"/>
    </location>
</feature>
<organism evidence="3 4">
    <name type="scientific">Mycobacteroides franklinii</name>
    <dbReference type="NCBI Taxonomy" id="948102"/>
    <lineage>
        <taxon>Bacteria</taxon>
        <taxon>Bacillati</taxon>
        <taxon>Actinomycetota</taxon>
        <taxon>Actinomycetes</taxon>
        <taxon>Mycobacteriales</taxon>
        <taxon>Mycobacteriaceae</taxon>
        <taxon>Mycobacteroides</taxon>
    </lineage>
</organism>
<dbReference type="AlphaFoldDB" id="A0A4R5PFF7"/>
<reference evidence="3 4" key="1">
    <citation type="journal article" date="2019" name="Sci. Rep.">
        <title>Extended insight into the Mycobacterium chelonae-abscessus complex through whole genome sequencing of Mycobacterium salmoniphilum outbreak and Mycobacterium salmoniphilum-like strains.</title>
        <authorList>
            <person name="Behra P.R.K."/>
            <person name="Das S."/>
            <person name="Pettersson B.M.F."/>
            <person name="Shirreff L."/>
            <person name="DuCote T."/>
            <person name="Jacobsson K.G."/>
            <person name="Ennis D.G."/>
            <person name="Kirsebom L.A."/>
        </authorList>
    </citation>
    <scope>NUCLEOTIDE SEQUENCE [LARGE SCALE GENOMIC DNA]</scope>
    <source>
        <strain evidence="3 4">DSM 45524</strain>
    </source>
</reference>
<accession>A0A4R5PFF7</accession>
<name>A0A4R5PFF7_9MYCO</name>
<dbReference type="RefSeq" id="WP_078334814.1">
    <property type="nucleotide sequence ID" value="NZ_MAFQ01000008.1"/>
</dbReference>
<dbReference type="EMBL" id="RXLR01000010">
    <property type="protein sequence ID" value="TDH23781.1"/>
    <property type="molecule type" value="Genomic_DNA"/>
</dbReference>
<keyword evidence="2" id="KW-0472">Membrane</keyword>
<feature type="region of interest" description="Disordered" evidence="1">
    <location>
        <begin position="62"/>
        <end position="166"/>
    </location>
</feature>
<evidence type="ECO:0000313" key="3">
    <source>
        <dbReference type="EMBL" id="TDH23781.1"/>
    </source>
</evidence>
<feature type="compositionally biased region" description="Polar residues" evidence="1">
    <location>
        <begin position="132"/>
        <end position="143"/>
    </location>
</feature>
<keyword evidence="2" id="KW-1133">Transmembrane helix</keyword>
<feature type="compositionally biased region" description="Basic and acidic residues" evidence="1">
    <location>
        <begin position="95"/>
        <end position="131"/>
    </location>
</feature>
<feature type="transmembrane region" description="Helical" evidence="2">
    <location>
        <begin position="36"/>
        <end position="61"/>
    </location>
</feature>
<feature type="region of interest" description="Disordered" evidence="1">
    <location>
        <begin position="1"/>
        <end position="30"/>
    </location>
</feature>
<proteinExistence type="predicted"/>
<evidence type="ECO:0000256" key="2">
    <source>
        <dbReference type="SAM" id="Phobius"/>
    </source>
</evidence>
<evidence type="ECO:0000313" key="4">
    <source>
        <dbReference type="Proteomes" id="UP000295627"/>
    </source>
</evidence>
<protein>
    <submittedName>
        <fullName evidence="3">Uncharacterized protein</fullName>
    </submittedName>
</protein>
<comment type="caution">
    <text evidence="3">The sequence shown here is derived from an EMBL/GenBank/DDBJ whole genome shotgun (WGS) entry which is preliminary data.</text>
</comment>
<keyword evidence="2" id="KW-0812">Transmembrane</keyword>
<dbReference type="Proteomes" id="UP000295627">
    <property type="component" value="Unassembled WGS sequence"/>
</dbReference>
<evidence type="ECO:0000256" key="1">
    <source>
        <dbReference type="SAM" id="MobiDB-lite"/>
    </source>
</evidence>